<proteinExistence type="predicted"/>
<dbReference type="Proteomes" id="UP000198688">
    <property type="component" value="Chromosome I"/>
</dbReference>
<sequence length="181" mass="19492">MWPQPFDDAWQDRRPRPASSPDIRLTIEVFERILDDPRLERELVLVEVQNRVANLIGTVGSLHARITAAEIARTTPGVTDICNRLTLARAADVTATMEQPDPFDDLIAHWDEPRRPATAPGGRPAASSRREVSLKGAAVVIATVAVLVGVLLYPRLGGAGALLLAVPWLAVATALAVQSAL</sequence>
<evidence type="ECO:0000313" key="4">
    <source>
        <dbReference type="Proteomes" id="UP000198688"/>
    </source>
</evidence>
<keyword evidence="1" id="KW-1133">Transmembrane helix</keyword>
<dbReference type="InterPro" id="IPR007055">
    <property type="entry name" value="BON_dom"/>
</dbReference>
<dbReference type="Gene3D" id="3.30.1340.30">
    <property type="match status" value="1"/>
</dbReference>
<reference evidence="3 4" key="1">
    <citation type="submission" date="2016-10" db="EMBL/GenBank/DDBJ databases">
        <authorList>
            <person name="de Groot N.N."/>
        </authorList>
    </citation>
    <scope>NUCLEOTIDE SEQUENCE [LARGE SCALE GENOMIC DNA]</scope>
    <source>
        <strain evidence="3 4">DSM 43941</strain>
    </source>
</reference>
<feature type="transmembrane region" description="Helical" evidence="1">
    <location>
        <begin position="132"/>
        <end position="153"/>
    </location>
</feature>
<dbReference type="Pfam" id="PF04972">
    <property type="entry name" value="BON"/>
    <property type="match status" value="1"/>
</dbReference>
<protein>
    <submittedName>
        <fullName evidence="3">BON domain-containing protein</fullName>
    </submittedName>
</protein>
<accession>A0A1H1W102</accession>
<keyword evidence="1" id="KW-0472">Membrane</keyword>
<evidence type="ECO:0000259" key="2">
    <source>
        <dbReference type="PROSITE" id="PS50914"/>
    </source>
</evidence>
<dbReference type="AlphaFoldDB" id="A0A1H1W102"/>
<feature type="domain" description="BON" evidence="2">
    <location>
        <begin position="21"/>
        <end position="89"/>
    </location>
</feature>
<keyword evidence="1" id="KW-0812">Transmembrane</keyword>
<name>A0A1H1W102_9ACTN</name>
<feature type="transmembrane region" description="Helical" evidence="1">
    <location>
        <begin position="159"/>
        <end position="177"/>
    </location>
</feature>
<keyword evidence="4" id="KW-1185">Reference proteome</keyword>
<dbReference type="EMBL" id="LT629758">
    <property type="protein sequence ID" value="SDS90713.1"/>
    <property type="molecule type" value="Genomic_DNA"/>
</dbReference>
<organism evidence="3 4">
    <name type="scientific">Actinoplanes derwentensis</name>
    <dbReference type="NCBI Taxonomy" id="113562"/>
    <lineage>
        <taxon>Bacteria</taxon>
        <taxon>Bacillati</taxon>
        <taxon>Actinomycetota</taxon>
        <taxon>Actinomycetes</taxon>
        <taxon>Micromonosporales</taxon>
        <taxon>Micromonosporaceae</taxon>
        <taxon>Actinoplanes</taxon>
    </lineage>
</organism>
<evidence type="ECO:0000256" key="1">
    <source>
        <dbReference type="SAM" id="Phobius"/>
    </source>
</evidence>
<dbReference type="PROSITE" id="PS50914">
    <property type="entry name" value="BON"/>
    <property type="match status" value="1"/>
</dbReference>
<evidence type="ECO:0000313" key="3">
    <source>
        <dbReference type="EMBL" id="SDS90713.1"/>
    </source>
</evidence>
<dbReference type="STRING" id="113562.SAMN04489716_1948"/>
<gene>
    <name evidence="3" type="ORF">SAMN04489716_1948</name>
</gene>